<dbReference type="Pfam" id="PF21999">
    <property type="entry name" value="IMS_HHH_1"/>
    <property type="match status" value="1"/>
</dbReference>
<dbReference type="SUPFAM" id="SSF56672">
    <property type="entry name" value="DNA/RNA polymerases"/>
    <property type="match status" value="1"/>
</dbReference>
<dbReference type="GO" id="GO:0070987">
    <property type="term" value="P:error-free translesion synthesis"/>
    <property type="evidence" value="ECO:0007669"/>
    <property type="project" value="TreeGrafter"/>
</dbReference>
<dbReference type="InterPro" id="IPR043128">
    <property type="entry name" value="Rev_trsase/Diguanyl_cyclase"/>
</dbReference>
<dbReference type="SUPFAM" id="SSF52113">
    <property type="entry name" value="BRCT domain"/>
    <property type="match status" value="1"/>
</dbReference>
<dbReference type="EC" id="2.7.7.-" evidence="13"/>
<keyword evidence="19" id="KW-1185">Reference proteome</keyword>
<dbReference type="PROSITE" id="PS50173">
    <property type="entry name" value="UMUC"/>
    <property type="match status" value="1"/>
</dbReference>
<evidence type="ECO:0000256" key="10">
    <source>
        <dbReference type="ARBA" id="ARBA00023125"/>
    </source>
</evidence>
<keyword evidence="4 13" id="KW-0237">DNA synthesis</keyword>
<evidence type="ECO:0000256" key="4">
    <source>
        <dbReference type="ARBA" id="ARBA00022634"/>
    </source>
</evidence>
<dbReference type="GO" id="GO:0005634">
    <property type="term" value="C:nucleus"/>
    <property type="evidence" value="ECO:0007669"/>
    <property type="project" value="UniProtKB-SubCell"/>
</dbReference>
<comment type="function">
    <text evidence="13">Deoxycytidyl transferase involved in DNA repair. Transfers a dCMP residue from dCTP to the 3'-end of a DNA primer in a template-dependent reaction. May assist in the first step in the bypass of abasic lesions by the insertion of a nucleotide opposite the lesion. Required for normal induction of mutations by physical and chemical agents.</text>
</comment>
<comment type="cofactor">
    <cofactor evidence="14">
        <name>Mg(2+)</name>
        <dbReference type="ChEBI" id="CHEBI:18420"/>
    </cofactor>
    <text evidence="14">Binds 2 magnesium ions.</text>
</comment>
<dbReference type="Gene3D" id="1.10.150.20">
    <property type="entry name" value="5' to 3' exonuclease, C-terminal subdomain"/>
    <property type="match status" value="1"/>
</dbReference>
<feature type="binding site" evidence="14">
    <location>
        <position position="218"/>
    </location>
    <ligand>
        <name>Mg(2+)</name>
        <dbReference type="ChEBI" id="CHEBI:18420"/>
        <label>1</label>
    </ligand>
</feature>
<evidence type="ECO:0000256" key="11">
    <source>
        <dbReference type="ARBA" id="ARBA00023204"/>
    </source>
</evidence>
<dbReference type="Gene3D" id="6.10.250.1490">
    <property type="match status" value="1"/>
</dbReference>
<dbReference type="Pfam" id="PF11799">
    <property type="entry name" value="IMS_C"/>
    <property type="match status" value="1"/>
</dbReference>
<organism evidence="18 19">
    <name type="scientific">Asbolus verrucosus</name>
    <name type="common">Desert ironclad beetle</name>
    <dbReference type="NCBI Taxonomy" id="1661398"/>
    <lineage>
        <taxon>Eukaryota</taxon>
        <taxon>Metazoa</taxon>
        <taxon>Ecdysozoa</taxon>
        <taxon>Arthropoda</taxon>
        <taxon>Hexapoda</taxon>
        <taxon>Insecta</taxon>
        <taxon>Pterygota</taxon>
        <taxon>Neoptera</taxon>
        <taxon>Endopterygota</taxon>
        <taxon>Coleoptera</taxon>
        <taxon>Polyphaga</taxon>
        <taxon>Cucujiformia</taxon>
        <taxon>Tenebrionidae</taxon>
        <taxon>Pimeliinae</taxon>
        <taxon>Asbolus</taxon>
    </lineage>
</organism>
<dbReference type="Gene3D" id="3.30.70.270">
    <property type="match status" value="2"/>
</dbReference>
<dbReference type="PROSITE" id="PS50172">
    <property type="entry name" value="BRCT"/>
    <property type="match status" value="1"/>
</dbReference>
<keyword evidence="11 13" id="KW-0234">DNA repair</keyword>
<comment type="similarity">
    <text evidence="2 13">Belongs to the DNA polymerase type-Y family.</text>
</comment>
<evidence type="ECO:0000256" key="15">
    <source>
        <dbReference type="SAM" id="MobiDB-lite"/>
    </source>
</evidence>
<accession>A0A482VT37</accession>
<evidence type="ECO:0000256" key="3">
    <source>
        <dbReference type="ARBA" id="ARBA00020399"/>
    </source>
</evidence>
<evidence type="ECO:0000256" key="7">
    <source>
        <dbReference type="ARBA" id="ARBA00022723"/>
    </source>
</evidence>
<evidence type="ECO:0000259" key="16">
    <source>
        <dbReference type="PROSITE" id="PS50172"/>
    </source>
</evidence>
<evidence type="ECO:0000256" key="8">
    <source>
        <dbReference type="ARBA" id="ARBA00022763"/>
    </source>
</evidence>
<dbReference type="InterPro" id="IPR053848">
    <property type="entry name" value="IMS_HHH_1"/>
</dbReference>
<dbReference type="GO" id="GO:0003887">
    <property type="term" value="F:DNA-directed DNA polymerase activity"/>
    <property type="evidence" value="ECO:0007669"/>
    <property type="project" value="InterPro"/>
</dbReference>
<dbReference type="Gene3D" id="1.20.58.1280">
    <property type="entry name" value="DNA repair protein Rev1, C-terminal domain"/>
    <property type="match status" value="1"/>
</dbReference>
<keyword evidence="8 13" id="KW-0227">DNA damage</keyword>
<dbReference type="STRING" id="1661398.A0A482VT37"/>
<keyword evidence="9 14" id="KW-0460">Magnesium</keyword>
<dbReference type="Gene3D" id="3.40.50.10190">
    <property type="entry name" value="BRCT domain"/>
    <property type="match status" value="1"/>
</dbReference>
<comment type="subcellular location">
    <subcellularLocation>
        <location evidence="1 13">Nucleus</location>
    </subcellularLocation>
</comment>
<dbReference type="FunFam" id="3.30.1490.100:FF:000001">
    <property type="entry name" value="DNA repair protein REV1"/>
    <property type="match status" value="1"/>
</dbReference>
<dbReference type="OrthoDB" id="427711at2759"/>
<dbReference type="Gene3D" id="3.40.1170.60">
    <property type="match status" value="1"/>
</dbReference>
<dbReference type="SUPFAM" id="SSF100879">
    <property type="entry name" value="Lesion bypass DNA polymerase (Y-family), little finger domain"/>
    <property type="match status" value="1"/>
</dbReference>
<dbReference type="AlphaFoldDB" id="A0A482VT37"/>
<dbReference type="Pfam" id="PF16727">
    <property type="entry name" value="REV1_C"/>
    <property type="match status" value="1"/>
</dbReference>
<gene>
    <name evidence="18" type="ORF">BDFB_008843</name>
</gene>
<dbReference type="GO" id="GO:0003684">
    <property type="term" value="F:damaged DNA binding"/>
    <property type="evidence" value="ECO:0007669"/>
    <property type="project" value="UniProtKB-UniRule"/>
</dbReference>
<dbReference type="Pfam" id="PF00533">
    <property type="entry name" value="BRCT"/>
    <property type="match status" value="1"/>
</dbReference>
<dbReference type="InterPro" id="IPR001357">
    <property type="entry name" value="BRCT_dom"/>
</dbReference>
<dbReference type="CDD" id="cd17719">
    <property type="entry name" value="BRCT_Rev1"/>
    <property type="match status" value="1"/>
</dbReference>
<proteinExistence type="inferred from homology"/>
<dbReference type="InterPro" id="IPR043502">
    <property type="entry name" value="DNA/RNA_pol_sf"/>
</dbReference>
<reference evidence="18 19" key="1">
    <citation type="submission" date="2017-03" db="EMBL/GenBank/DDBJ databases">
        <title>Genome of the blue death feigning beetle - Asbolus verrucosus.</title>
        <authorList>
            <person name="Rider S.D."/>
        </authorList>
    </citation>
    <scope>NUCLEOTIDE SEQUENCE [LARGE SCALE GENOMIC DNA]</scope>
    <source>
        <strain evidence="18">Butters</strain>
        <tissue evidence="18">Head and leg muscle</tissue>
    </source>
</reference>
<evidence type="ECO:0000256" key="5">
    <source>
        <dbReference type="ARBA" id="ARBA00022679"/>
    </source>
</evidence>
<evidence type="ECO:0000313" key="19">
    <source>
        <dbReference type="Proteomes" id="UP000292052"/>
    </source>
</evidence>
<dbReference type="GO" id="GO:0006281">
    <property type="term" value="P:DNA repair"/>
    <property type="evidence" value="ECO:0007669"/>
    <property type="project" value="UniProtKB-KW"/>
</dbReference>
<dbReference type="InterPro" id="IPR017961">
    <property type="entry name" value="DNA_pol_Y-fam_little_finger"/>
</dbReference>
<evidence type="ECO:0000256" key="1">
    <source>
        <dbReference type="ARBA" id="ARBA00004123"/>
    </source>
</evidence>
<dbReference type="PIRSF" id="PIRSF036573">
    <property type="entry name" value="REV1"/>
    <property type="match status" value="1"/>
</dbReference>
<keyword evidence="12 13" id="KW-0539">Nucleus</keyword>
<keyword evidence="5 13" id="KW-0808">Transferase</keyword>
<dbReference type="GO" id="GO:0017125">
    <property type="term" value="F:deoxycytidyl transferase activity"/>
    <property type="evidence" value="ECO:0007669"/>
    <property type="project" value="TreeGrafter"/>
</dbReference>
<dbReference type="InterPro" id="IPR036420">
    <property type="entry name" value="BRCT_dom_sf"/>
</dbReference>
<evidence type="ECO:0000256" key="2">
    <source>
        <dbReference type="ARBA" id="ARBA00010945"/>
    </source>
</evidence>
<dbReference type="Gene3D" id="3.30.1490.100">
    <property type="entry name" value="DNA polymerase, Y-family, little finger domain"/>
    <property type="match status" value="1"/>
</dbReference>
<evidence type="ECO:0000256" key="12">
    <source>
        <dbReference type="ARBA" id="ARBA00023242"/>
    </source>
</evidence>
<evidence type="ECO:0000313" key="18">
    <source>
        <dbReference type="EMBL" id="RZC35538.1"/>
    </source>
</evidence>
<feature type="region of interest" description="Disordered" evidence="15">
    <location>
        <begin position="624"/>
        <end position="665"/>
    </location>
</feature>
<keyword evidence="6 13" id="KW-0548">Nucleotidyltransferase</keyword>
<evidence type="ECO:0000256" key="14">
    <source>
        <dbReference type="PIRSR" id="PIRSR036573-2"/>
    </source>
</evidence>
<name>A0A482VT37_ASBVE</name>
<evidence type="ECO:0000256" key="13">
    <source>
        <dbReference type="PIRNR" id="PIRNR036573"/>
    </source>
</evidence>
<dbReference type="GO" id="GO:0046872">
    <property type="term" value="F:metal ion binding"/>
    <property type="evidence" value="ECO:0007669"/>
    <property type="project" value="UniProtKB-KW"/>
</dbReference>
<feature type="domain" description="BRCT" evidence="16">
    <location>
        <begin position="43"/>
        <end position="129"/>
    </location>
</feature>
<dbReference type="InterPro" id="IPR012112">
    <property type="entry name" value="REV1"/>
</dbReference>
<keyword evidence="7 14" id="KW-0479">Metal-binding</keyword>
<dbReference type="InterPro" id="IPR031991">
    <property type="entry name" value="Rev1_C"/>
</dbReference>
<evidence type="ECO:0000259" key="17">
    <source>
        <dbReference type="PROSITE" id="PS50173"/>
    </source>
</evidence>
<dbReference type="SMART" id="SM00292">
    <property type="entry name" value="BRCT"/>
    <property type="match status" value="1"/>
</dbReference>
<dbReference type="CDD" id="cd01701">
    <property type="entry name" value="PolY_Rev1"/>
    <property type="match status" value="1"/>
</dbReference>
<protein>
    <recommendedName>
        <fullName evidence="3 13">DNA repair protein REV1</fullName>
        <ecNumber evidence="13">2.7.7.-</ecNumber>
    </recommendedName>
</protein>
<keyword evidence="10 13" id="KW-0238">DNA-binding</keyword>
<evidence type="ECO:0000256" key="6">
    <source>
        <dbReference type="ARBA" id="ARBA00022695"/>
    </source>
</evidence>
<dbReference type="FunFam" id="3.40.50.10190:FF:000011">
    <property type="entry name" value="DNA repair protein REV1"/>
    <property type="match status" value="1"/>
</dbReference>
<comment type="caution">
    <text evidence="18">The sequence shown here is derived from an EMBL/GenBank/DDBJ whole genome shotgun (WGS) entry which is preliminary data.</text>
</comment>
<feature type="binding site" evidence="14">
    <location>
        <position position="346"/>
    </location>
    <ligand>
        <name>Mg(2+)</name>
        <dbReference type="ChEBI" id="CHEBI:18420"/>
        <label>1</label>
    </ligand>
</feature>
<dbReference type="InterPro" id="IPR036775">
    <property type="entry name" value="DNA_pol_Y-fam_lit_finger_sf"/>
</dbReference>
<sequence>MNRNRRRRNEDDNGWAEWGGYFEAKKSKLQEQFRETAATEVEKISDIFKGVAIIVNGLTNPSAEELKKLMAEHGGVFHIYQHSSTTHIVASNLPNVKISKLGSVPIVKPSWITDSITLGKLLDYRRYLLYTNQSTSQPKLDFPVVNRTAKTASDPDFLGEFYNNSRLHLIATLGAEFKQLVAELRDRPERHFPGREKLLEIPTRLNCFVPAPVIMHIDMDCFFVSVGLRTRPELRGQPVAVTHARRAQINANKEREEAVTMNLDRQPEMIEVQMIDGKSSMSEVASCSYEARKCGVKNGMFLGAAAKLCPDIKTIPYDFEGYKEVSMTLYKTIASYTLDIEAVSCDEMYVDITEIFRIFNLSVEDWARHIRAEIMSVTGCPCSTGFGANRLQARLATKKAKPAGSYYLRPDDVEAYMAEIALADLPGVGRATLQKLKGLGLETCGDVQVASLSVLQRELGSKAGETLLEQARGVDKKPLNFHHERKSVSAEINYGIRFKSLDECHNFLESLSNEVWNRLDEVKMRARCVSLKLMVRAADAPVETAKFLGHGICDSFSKSTTTNYVITDPKSIYKEAKSLYEKLHVDFAELRGMGIQLTKLEKIAPINPTLNKFLQKTPTKREQIPVVAVPKPTVTSSKPIPKEKSTRGRPKGGKKAPTSSKNSLSNFFKSKKENAKLQHKQVEIDFEVLKELPQDIRDEVIREYNLDVDLAKPKPQPAAEDKILVPTETKKRSHFEGLQWCQLRPILYAWMKSEKEPANVDVEMLGEHFKQLALDRQIDMLKIAFNFLHRTFGQLDCRWHRAYHAIVDLTQQGMLARYGSMLFVNKDFDCCFC</sequence>
<dbReference type="EMBL" id="QDEB01069978">
    <property type="protein sequence ID" value="RZC35538.1"/>
    <property type="molecule type" value="Genomic_DNA"/>
</dbReference>
<dbReference type="PANTHER" id="PTHR45990:SF1">
    <property type="entry name" value="DNA REPAIR PROTEIN REV1"/>
    <property type="match status" value="1"/>
</dbReference>
<dbReference type="InterPro" id="IPR001126">
    <property type="entry name" value="UmuC"/>
</dbReference>
<dbReference type="GO" id="GO:0042276">
    <property type="term" value="P:error-prone translesion synthesis"/>
    <property type="evidence" value="ECO:0007669"/>
    <property type="project" value="InterPro"/>
</dbReference>
<feature type="binding site" evidence="14">
    <location>
        <position position="347"/>
    </location>
    <ligand>
        <name>Mg(2+)</name>
        <dbReference type="ChEBI" id="CHEBI:18420"/>
        <label>1</label>
    </ligand>
</feature>
<dbReference type="Pfam" id="PF00817">
    <property type="entry name" value="IMS"/>
    <property type="match status" value="1"/>
</dbReference>
<evidence type="ECO:0000256" key="9">
    <source>
        <dbReference type="ARBA" id="ARBA00022842"/>
    </source>
</evidence>
<feature type="domain" description="UmuC" evidence="17">
    <location>
        <begin position="214"/>
        <end position="429"/>
    </location>
</feature>
<dbReference type="InterPro" id="IPR038401">
    <property type="entry name" value="Rev1_C_sf"/>
</dbReference>
<dbReference type="Proteomes" id="UP000292052">
    <property type="component" value="Unassembled WGS sequence"/>
</dbReference>
<dbReference type="PANTHER" id="PTHR45990">
    <property type="entry name" value="DNA REPAIR PROTEIN REV1"/>
    <property type="match status" value="1"/>
</dbReference>